<organism evidence="2">
    <name type="scientific">Kwoniella pini CBS 10737</name>
    <dbReference type="NCBI Taxonomy" id="1296096"/>
    <lineage>
        <taxon>Eukaryota</taxon>
        <taxon>Fungi</taxon>
        <taxon>Dikarya</taxon>
        <taxon>Basidiomycota</taxon>
        <taxon>Agaricomycotina</taxon>
        <taxon>Tremellomycetes</taxon>
        <taxon>Tremellales</taxon>
        <taxon>Cryptococcaceae</taxon>
        <taxon>Kwoniella</taxon>
    </lineage>
</organism>
<dbReference type="GeneID" id="30173348"/>
<reference evidence="2" key="3">
    <citation type="submission" date="2016-07" db="EMBL/GenBank/DDBJ databases">
        <title>Evolution of pathogenesis and genome organization in the Tremellales.</title>
        <authorList>
            <person name="Cuomo C."/>
            <person name="Litvintseva A."/>
            <person name="Heitman J."/>
            <person name="Chen Y."/>
            <person name="Sun S."/>
            <person name="Springer D."/>
            <person name="Dromer F."/>
            <person name="Young S."/>
            <person name="Zeng Q."/>
            <person name="Chapman S."/>
            <person name="Gujja S."/>
            <person name="Saif S."/>
            <person name="Birren B."/>
        </authorList>
    </citation>
    <scope>NUCLEOTIDE SEQUENCE</scope>
    <source>
        <strain evidence="2">CBS 10737</strain>
    </source>
</reference>
<evidence type="ECO:0000313" key="2">
    <source>
        <dbReference type="EMBL" id="OCF49290.1"/>
    </source>
</evidence>
<proteinExistence type="predicted"/>
<feature type="compositionally biased region" description="Low complexity" evidence="1">
    <location>
        <begin position="32"/>
        <end position="48"/>
    </location>
</feature>
<gene>
    <name evidence="2" type="ORF">I206_04979</name>
    <name evidence="3" type="ORF">I206_106154</name>
</gene>
<reference evidence="3" key="4">
    <citation type="submission" date="2024-02" db="EMBL/GenBank/DDBJ databases">
        <title>Comparative genomics of Cryptococcus and Kwoniella reveals pathogenesis evolution and contrasting modes of karyotype evolution via chromosome fusion or intercentromeric recombination.</title>
        <authorList>
            <person name="Coelho M.A."/>
            <person name="David-Palma M."/>
            <person name="Shea T."/>
            <person name="Bowers K."/>
            <person name="McGinley-Smith S."/>
            <person name="Mohammad A.W."/>
            <person name="Gnirke A."/>
            <person name="Yurkov A.M."/>
            <person name="Nowrousian M."/>
            <person name="Sun S."/>
            <person name="Cuomo C.A."/>
            <person name="Heitman J."/>
        </authorList>
    </citation>
    <scope>NUCLEOTIDE SEQUENCE</scope>
    <source>
        <strain evidence="3">CBS 10737</strain>
    </source>
</reference>
<name>A0A1B9I172_9TREE</name>
<sequence length="83" mass="9490">MIRSNPTAIPLRANDIKLLQSEIDKRKANKESTQSTQTQTQMKSTVQTEQDRKNKKSNDDEVFGISEERKDRQGRSVADRIGL</sequence>
<dbReference type="EMBL" id="CP144526">
    <property type="protein sequence ID" value="WWC72194.1"/>
    <property type="molecule type" value="Genomic_DNA"/>
</dbReference>
<feature type="compositionally biased region" description="Basic and acidic residues" evidence="1">
    <location>
        <begin position="66"/>
        <end position="83"/>
    </location>
</feature>
<protein>
    <submittedName>
        <fullName evidence="2">Uncharacterized protein</fullName>
    </submittedName>
</protein>
<feature type="region of interest" description="Disordered" evidence="1">
    <location>
        <begin position="22"/>
        <end position="83"/>
    </location>
</feature>
<evidence type="ECO:0000313" key="3">
    <source>
        <dbReference type="EMBL" id="WWC72194.1"/>
    </source>
</evidence>
<reference evidence="2" key="1">
    <citation type="submission" date="2013-07" db="EMBL/GenBank/DDBJ databases">
        <title>The Genome Sequence of Cryptococcus pinus CBS10737.</title>
        <authorList>
            <consortium name="The Broad Institute Genome Sequencing Platform"/>
            <person name="Cuomo C."/>
            <person name="Litvintseva A."/>
            <person name="Chen Y."/>
            <person name="Heitman J."/>
            <person name="Sun S."/>
            <person name="Springer D."/>
            <person name="Dromer F."/>
            <person name="Young S.K."/>
            <person name="Zeng Q."/>
            <person name="Gargeya S."/>
            <person name="Fitzgerald M."/>
            <person name="Abouelleil A."/>
            <person name="Alvarado L."/>
            <person name="Berlin A.M."/>
            <person name="Chapman S.B."/>
            <person name="Dewar J."/>
            <person name="Goldberg J."/>
            <person name="Griggs A."/>
            <person name="Gujja S."/>
            <person name="Hansen M."/>
            <person name="Howarth C."/>
            <person name="Imamovic A."/>
            <person name="Larimer J."/>
            <person name="McCowan C."/>
            <person name="Murphy C."/>
            <person name="Pearson M."/>
            <person name="Priest M."/>
            <person name="Roberts A."/>
            <person name="Saif S."/>
            <person name="Shea T."/>
            <person name="Sykes S."/>
            <person name="Wortman J."/>
            <person name="Nusbaum C."/>
            <person name="Birren B."/>
        </authorList>
    </citation>
    <scope>NUCLEOTIDE SEQUENCE [LARGE SCALE GENOMIC DNA]</scope>
    <source>
        <strain evidence="2">CBS 10737</strain>
    </source>
</reference>
<dbReference type="AlphaFoldDB" id="A0A1B9I172"/>
<reference evidence="3" key="2">
    <citation type="submission" date="2013-07" db="EMBL/GenBank/DDBJ databases">
        <authorList>
            <consortium name="The Broad Institute Genome Sequencing Platform"/>
            <person name="Cuomo C."/>
            <person name="Litvintseva A."/>
            <person name="Chen Y."/>
            <person name="Heitman J."/>
            <person name="Sun S."/>
            <person name="Springer D."/>
            <person name="Dromer F."/>
            <person name="Young S.K."/>
            <person name="Zeng Q."/>
            <person name="Gargeya S."/>
            <person name="Fitzgerald M."/>
            <person name="Abouelleil A."/>
            <person name="Alvarado L."/>
            <person name="Berlin A.M."/>
            <person name="Chapman S.B."/>
            <person name="Dewar J."/>
            <person name="Goldberg J."/>
            <person name="Griggs A."/>
            <person name="Gujja S."/>
            <person name="Hansen M."/>
            <person name="Howarth C."/>
            <person name="Imamovic A."/>
            <person name="Larimer J."/>
            <person name="McCowan C."/>
            <person name="Murphy C."/>
            <person name="Pearson M."/>
            <person name="Priest M."/>
            <person name="Roberts A."/>
            <person name="Saif S."/>
            <person name="Shea T."/>
            <person name="Sykes S."/>
            <person name="Wortman J."/>
            <person name="Nusbaum C."/>
            <person name="Birren B."/>
        </authorList>
    </citation>
    <scope>NUCLEOTIDE SEQUENCE</scope>
    <source>
        <strain evidence="3">CBS 10737</strain>
    </source>
</reference>
<dbReference type="KEGG" id="kpin:30173348"/>
<feature type="compositionally biased region" description="Basic and acidic residues" evidence="1">
    <location>
        <begin position="49"/>
        <end position="59"/>
    </location>
</feature>
<dbReference type="OrthoDB" id="2564016at2759"/>
<dbReference type="EMBL" id="KI894012">
    <property type="protein sequence ID" value="OCF49290.1"/>
    <property type="molecule type" value="Genomic_DNA"/>
</dbReference>
<accession>A0A1B9I172</accession>
<keyword evidence="4" id="KW-1185">Reference proteome</keyword>
<dbReference type="RefSeq" id="XP_019010509.1">
    <property type="nucleotide sequence ID" value="XM_019156707.1"/>
</dbReference>
<evidence type="ECO:0000256" key="1">
    <source>
        <dbReference type="SAM" id="MobiDB-lite"/>
    </source>
</evidence>
<dbReference type="Proteomes" id="UP000094020">
    <property type="component" value="Chromosome 8"/>
</dbReference>
<evidence type="ECO:0000313" key="4">
    <source>
        <dbReference type="Proteomes" id="UP000094020"/>
    </source>
</evidence>